<dbReference type="Proteomes" id="UP001150904">
    <property type="component" value="Unassembled WGS sequence"/>
</dbReference>
<dbReference type="EMBL" id="JAPQKR010000005">
    <property type="protein sequence ID" value="KAJ5215668.1"/>
    <property type="molecule type" value="Genomic_DNA"/>
</dbReference>
<reference evidence="1" key="1">
    <citation type="submission" date="2022-12" db="EMBL/GenBank/DDBJ databases">
        <authorList>
            <person name="Petersen C."/>
        </authorList>
    </citation>
    <scope>NUCLEOTIDE SEQUENCE</scope>
    <source>
        <strain evidence="1">IBT 15544</strain>
    </source>
</reference>
<sequence>MSADNILEWSIFHGKYPRNALIREIFQLKQDIATPGQGGSKVALVDEVVRYTGLHPPDDERIPQLVDCFLQNIHTKNPILDVDVLVKHGRKCAEHGVGWDGLSCLVLLACALGSVAKPFDMSITQQTVLPRANLDLASSSAGSVHVYDKELQQAESYFALACRRLGSLKHTMLGAQCHFFAGVYLMYTLQPILSWQYFFHASTLLQLHLKTTYGIGENHLGSPTVSSRSLSAADRKIKRLEQSLYWSCFKSECEFRVELPFPQSELSLGDYPNLFPSPPSPKSGDNCSPSASDTLHGSSIGNEDMTLDSVASLYASPNTISEDHELRKHAKHIHNEEESWYYYLTEIALRRIGNRIINSFFCQDRSFWLNIKPFLRIAQEFEVQVSSWSANLPPAMQHLETTSAIRAPHLNSRRGSTGNHVSRELSWAIDNRLLEMQTWLYQPFLYYLVHVGLSPPPPTMGGHPYYKPAATDQYVRNEHFDILLNPYPLTASPVADSRRFNFANVRPGVEETTAMDDEDFILLRSMVVSGIECNMKTLDVRSLGHRHHGLWFDLRSIMCASLTLLAVVKSGNAAWIPGGAEELWGPNSGATYSKDLPMPIGGKIADVLKQFSFWAAEAPDMLRYRMILEEVVRDVRGS</sequence>
<dbReference type="OrthoDB" id="4356994at2759"/>
<accession>A0A9W9N9B9</accession>
<gene>
    <name evidence="1" type="ORF">N7498_002075</name>
</gene>
<evidence type="ECO:0008006" key="3">
    <source>
        <dbReference type="Google" id="ProtNLM"/>
    </source>
</evidence>
<reference evidence="1" key="2">
    <citation type="journal article" date="2023" name="IMA Fungus">
        <title>Comparative genomic study of the Penicillium genus elucidates a diverse pangenome and 15 lateral gene transfer events.</title>
        <authorList>
            <person name="Petersen C."/>
            <person name="Sorensen T."/>
            <person name="Nielsen M.R."/>
            <person name="Sondergaard T.E."/>
            <person name="Sorensen J.L."/>
            <person name="Fitzpatrick D.A."/>
            <person name="Frisvad J.C."/>
            <person name="Nielsen K.L."/>
        </authorList>
    </citation>
    <scope>NUCLEOTIDE SEQUENCE</scope>
    <source>
        <strain evidence="1">IBT 15544</strain>
    </source>
</reference>
<dbReference type="InterPro" id="IPR053181">
    <property type="entry name" value="EcdB-like_regulator"/>
</dbReference>
<dbReference type="PANTHER" id="PTHR47785">
    <property type="entry name" value="ZN(II)2CYS6 TRANSCRIPTION FACTOR (EUROFUNG)-RELATED-RELATED"/>
    <property type="match status" value="1"/>
</dbReference>
<protein>
    <recommendedName>
        <fullName evidence="3">Transcription factor domain-containing protein</fullName>
    </recommendedName>
</protein>
<organism evidence="1 2">
    <name type="scientific">Penicillium cinerascens</name>
    <dbReference type="NCBI Taxonomy" id="70096"/>
    <lineage>
        <taxon>Eukaryota</taxon>
        <taxon>Fungi</taxon>
        <taxon>Dikarya</taxon>
        <taxon>Ascomycota</taxon>
        <taxon>Pezizomycotina</taxon>
        <taxon>Eurotiomycetes</taxon>
        <taxon>Eurotiomycetidae</taxon>
        <taxon>Eurotiales</taxon>
        <taxon>Aspergillaceae</taxon>
        <taxon>Penicillium</taxon>
    </lineage>
</organism>
<comment type="caution">
    <text evidence="1">The sequence shown here is derived from an EMBL/GenBank/DDBJ whole genome shotgun (WGS) entry which is preliminary data.</text>
</comment>
<proteinExistence type="predicted"/>
<dbReference type="AlphaFoldDB" id="A0A9W9N9B9"/>
<evidence type="ECO:0000313" key="1">
    <source>
        <dbReference type="EMBL" id="KAJ5215668.1"/>
    </source>
</evidence>
<keyword evidence="2" id="KW-1185">Reference proteome</keyword>
<name>A0A9W9N9B9_9EURO</name>
<dbReference type="RefSeq" id="XP_058311481.1">
    <property type="nucleotide sequence ID" value="XM_058449137.1"/>
</dbReference>
<dbReference type="PANTHER" id="PTHR47785:SF5">
    <property type="entry name" value="ZN(II)2CYS6 TRANSCRIPTION FACTOR (EUROFUNG)"/>
    <property type="match status" value="1"/>
</dbReference>
<dbReference type="GeneID" id="83176438"/>
<evidence type="ECO:0000313" key="2">
    <source>
        <dbReference type="Proteomes" id="UP001150904"/>
    </source>
</evidence>
<dbReference type="CDD" id="cd12148">
    <property type="entry name" value="fungal_TF_MHR"/>
    <property type="match status" value="1"/>
</dbReference>